<evidence type="ECO:0000256" key="1">
    <source>
        <dbReference type="SAM" id="MobiDB-lite"/>
    </source>
</evidence>
<name>A0A1Y1URM4_9TREE</name>
<dbReference type="Proteomes" id="UP000193218">
    <property type="component" value="Unassembled WGS sequence"/>
</dbReference>
<feature type="compositionally biased region" description="Polar residues" evidence="1">
    <location>
        <begin position="347"/>
        <end position="362"/>
    </location>
</feature>
<dbReference type="InParanoid" id="A0A1Y1URM4"/>
<evidence type="ECO:0000256" key="2">
    <source>
        <dbReference type="SAM" id="SignalP"/>
    </source>
</evidence>
<feature type="chain" id="PRO_5013322234" description="Apple domain-containing protein" evidence="2">
    <location>
        <begin position="25"/>
        <end position="542"/>
    </location>
</feature>
<comment type="caution">
    <text evidence="3">The sequence shown here is derived from an EMBL/GenBank/DDBJ whole genome shotgun (WGS) entry which is preliminary data.</text>
</comment>
<gene>
    <name evidence="3" type="ORF">BD324DRAFT_678154</name>
</gene>
<proteinExistence type="predicted"/>
<dbReference type="EMBL" id="NBSH01000001">
    <property type="protein sequence ID" value="ORX40713.1"/>
    <property type="molecule type" value="Genomic_DNA"/>
</dbReference>
<dbReference type="OrthoDB" id="2596109at2759"/>
<keyword evidence="4" id="KW-1185">Reference proteome</keyword>
<feature type="region of interest" description="Disordered" evidence="1">
    <location>
        <begin position="221"/>
        <end position="271"/>
    </location>
</feature>
<dbReference type="RefSeq" id="XP_021874392.1">
    <property type="nucleotide sequence ID" value="XM_022018978.1"/>
</dbReference>
<feature type="region of interest" description="Disordered" evidence="1">
    <location>
        <begin position="347"/>
        <end position="378"/>
    </location>
</feature>
<evidence type="ECO:0000313" key="4">
    <source>
        <dbReference type="Proteomes" id="UP000193218"/>
    </source>
</evidence>
<protein>
    <recommendedName>
        <fullName evidence="5">Apple domain-containing protein</fullName>
    </recommendedName>
</protein>
<evidence type="ECO:0000313" key="3">
    <source>
        <dbReference type="EMBL" id="ORX40713.1"/>
    </source>
</evidence>
<feature type="signal peptide" evidence="2">
    <location>
        <begin position="1"/>
        <end position="24"/>
    </location>
</feature>
<feature type="region of interest" description="Disordered" evidence="1">
    <location>
        <begin position="44"/>
        <end position="68"/>
    </location>
</feature>
<dbReference type="GeneID" id="33560787"/>
<feature type="compositionally biased region" description="Polar residues" evidence="1">
    <location>
        <begin position="253"/>
        <end position="266"/>
    </location>
</feature>
<reference evidence="3 4" key="1">
    <citation type="submission" date="2017-03" db="EMBL/GenBank/DDBJ databases">
        <title>Widespread Adenine N6-methylation of Active Genes in Fungi.</title>
        <authorList>
            <consortium name="DOE Joint Genome Institute"/>
            <person name="Mondo S.J."/>
            <person name="Dannebaum R.O."/>
            <person name="Kuo R.C."/>
            <person name="Louie K.B."/>
            <person name="Bewick A.J."/>
            <person name="Labutti K."/>
            <person name="Haridas S."/>
            <person name="Kuo A."/>
            <person name="Salamov A."/>
            <person name="Ahrendt S.R."/>
            <person name="Lau R."/>
            <person name="Bowen B.P."/>
            <person name="Lipzen A."/>
            <person name="Sullivan W."/>
            <person name="Andreopoulos W.B."/>
            <person name="Clum A."/>
            <person name="Lindquist E."/>
            <person name="Daum C."/>
            <person name="Northen T.R."/>
            <person name="Ramamoorthy G."/>
            <person name="Schmitz R.J."/>
            <person name="Gryganskyi A."/>
            <person name="Culley D."/>
            <person name="Magnuson J."/>
            <person name="James T.Y."/>
            <person name="O'Malley M.A."/>
            <person name="Stajich J.E."/>
            <person name="Spatafora J.W."/>
            <person name="Visel A."/>
            <person name="Grigoriev I.V."/>
        </authorList>
    </citation>
    <scope>NUCLEOTIDE SEQUENCE [LARGE SCALE GENOMIC DNA]</scope>
    <source>
        <strain evidence="3 4">NRRL Y-17943</strain>
    </source>
</reference>
<dbReference type="AlphaFoldDB" id="A0A1Y1URM4"/>
<evidence type="ECO:0008006" key="5">
    <source>
        <dbReference type="Google" id="ProtNLM"/>
    </source>
</evidence>
<sequence length="542" mass="54939">MGSRRPGVPFPLLLLYILIRLAHPSPLTSAQYVRSRHERTRIHERDFGTTQNRTIGKRDHEGSQTSTSRDIYLTGHDDICLFGPPDPFAYISDSGYNVVSWCSKAGHDARLIPDGTLHGVTYVKTPNYVQVSGFGDFTKINIAPGDYGGQFDSSTHTPDGAKVFISDSDTSKDWVMLISATTYCLRACTGDAKFCPATYDQMGCYFFTGNSIGQDGVWQNCKSDDGDPPGVIGGSTYSQGAQPTPDPTAPAPSNCQTGSSEANGQTMPPYYSWDGTGIASVASGIPTGQAGASNDGNSPSTSWVAVQTCTPCAGGNGSSTGGGGDGDAGLSSTAISAPASDVTQNVGITQVRSSPPISTSNAAAGGGGLVDTPPDIDLNRRQDLDVESQSVTNSGDQCCFTTWTPTVIGGGAAQTSDAVGASLTSGGAKITDSAGSLLASGVSAASQGSGSGILLTGTATAASESIHPLISSGISGASGSPRPTGSLMPGPSSNATGGNVSDGSALGLHDVISGVDGYGRLVLSLSIGLAVVAFMSGGTVLL</sequence>
<organism evidence="3 4">
    <name type="scientific">Kockovaella imperatae</name>
    <dbReference type="NCBI Taxonomy" id="4999"/>
    <lineage>
        <taxon>Eukaryota</taxon>
        <taxon>Fungi</taxon>
        <taxon>Dikarya</taxon>
        <taxon>Basidiomycota</taxon>
        <taxon>Agaricomycotina</taxon>
        <taxon>Tremellomycetes</taxon>
        <taxon>Tremellales</taxon>
        <taxon>Cuniculitremaceae</taxon>
        <taxon>Kockovaella</taxon>
    </lineage>
</organism>
<feature type="region of interest" description="Disordered" evidence="1">
    <location>
        <begin position="472"/>
        <end position="499"/>
    </location>
</feature>
<accession>A0A1Y1URM4</accession>
<keyword evidence="2" id="KW-0732">Signal</keyword>